<accession>A0A5C6M2T7</accession>
<reference evidence="1 2" key="2">
    <citation type="submission" date="2019-08" db="EMBL/GenBank/DDBJ databases">
        <authorList>
            <person name="Henke P."/>
        </authorList>
    </citation>
    <scope>NUCLEOTIDE SEQUENCE [LARGE SCALE GENOMIC DNA]</scope>
    <source>
        <strain evidence="1">Phe10_nw2017</strain>
    </source>
</reference>
<organism evidence="1 2">
    <name type="scientific">Planctomyces bekefii</name>
    <dbReference type="NCBI Taxonomy" id="1653850"/>
    <lineage>
        <taxon>Bacteria</taxon>
        <taxon>Pseudomonadati</taxon>
        <taxon>Planctomycetota</taxon>
        <taxon>Planctomycetia</taxon>
        <taxon>Planctomycetales</taxon>
        <taxon>Planctomycetaceae</taxon>
        <taxon>Planctomyces</taxon>
    </lineage>
</organism>
<comment type="caution">
    <text evidence="1">The sequence shown here is derived from an EMBL/GenBank/DDBJ whole genome shotgun (WGS) entry which is preliminary data.</text>
</comment>
<reference evidence="1 2" key="1">
    <citation type="submission" date="2019-08" db="EMBL/GenBank/DDBJ databases">
        <title>100 year-old enigma solved: identification of Planctomyces bekefii, the type genus and species of the phylum Planctomycetes.</title>
        <authorList>
            <person name="Svetlana D.N."/>
            <person name="Overmann J."/>
        </authorList>
    </citation>
    <scope>NUCLEOTIDE SEQUENCE [LARGE SCALE GENOMIC DNA]</scope>
    <source>
        <strain evidence="1">Phe10_nw2017</strain>
    </source>
</reference>
<keyword evidence="2" id="KW-1185">Reference proteome</keyword>
<gene>
    <name evidence="1" type="ORF">E3A20_18470</name>
</gene>
<evidence type="ECO:0000313" key="2">
    <source>
        <dbReference type="Proteomes" id="UP000321083"/>
    </source>
</evidence>
<dbReference type="AlphaFoldDB" id="A0A5C6M2T7"/>
<name>A0A5C6M2T7_9PLAN</name>
<dbReference type="EMBL" id="SRHE01000414">
    <property type="protein sequence ID" value="TWW09026.1"/>
    <property type="molecule type" value="Genomic_DNA"/>
</dbReference>
<proteinExistence type="predicted"/>
<dbReference type="Proteomes" id="UP000321083">
    <property type="component" value="Unassembled WGS sequence"/>
</dbReference>
<sequence length="111" mass="12067">MSLQSIGQNLLNNNFLSDIRSGLGGSKAGVSDAKLLTAEASTLKNAETLQKPKQGFFDQLLSPKNSKDTINVDSMTMRFSELQAKGKLVRLHPIPGVVKDYVKDLKSFLGD</sequence>
<evidence type="ECO:0000313" key="1">
    <source>
        <dbReference type="EMBL" id="TWW09026.1"/>
    </source>
</evidence>
<feature type="non-terminal residue" evidence="1">
    <location>
        <position position="111"/>
    </location>
</feature>
<protein>
    <submittedName>
        <fullName evidence="1">Uncharacterized protein</fullName>
    </submittedName>
</protein>